<reference evidence="1 2" key="1">
    <citation type="journal article" date="2020" name="IScience">
        <title>Genome Sequencing of the Endangered Kingdonia uniflora (Circaeasteraceae, Ranunculales) Reveals Potential Mechanisms of Evolutionary Specialization.</title>
        <authorList>
            <person name="Sun Y."/>
            <person name="Deng T."/>
            <person name="Zhang A."/>
            <person name="Moore M.J."/>
            <person name="Landis J.B."/>
            <person name="Lin N."/>
            <person name="Zhang H."/>
            <person name="Zhang X."/>
            <person name="Huang J."/>
            <person name="Zhang X."/>
            <person name="Sun H."/>
            <person name="Wang H."/>
        </authorList>
    </citation>
    <scope>NUCLEOTIDE SEQUENCE [LARGE SCALE GENOMIC DNA]</scope>
    <source>
        <strain evidence="1">TB1705</strain>
        <tissue evidence="1">Leaf</tissue>
    </source>
</reference>
<keyword evidence="2" id="KW-1185">Reference proteome</keyword>
<comment type="caution">
    <text evidence="1">The sequence shown here is derived from an EMBL/GenBank/DDBJ whole genome shotgun (WGS) entry which is preliminary data.</text>
</comment>
<proteinExistence type="predicted"/>
<organism evidence="1 2">
    <name type="scientific">Kingdonia uniflora</name>
    <dbReference type="NCBI Taxonomy" id="39325"/>
    <lineage>
        <taxon>Eukaryota</taxon>
        <taxon>Viridiplantae</taxon>
        <taxon>Streptophyta</taxon>
        <taxon>Embryophyta</taxon>
        <taxon>Tracheophyta</taxon>
        <taxon>Spermatophyta</taxon>
        <taxon>Magnoliopsida</taxon>
        <taxon>Ranunculales</taxon>
        <taxon>Circaeasteraceae</taxon>
        <taxon>Kingdonia</taxon>
    </lineage>
</organism>
<dbReference type="OrthoDB" id="1298255at2759"/>
<accession>A0A7J7LWU4</accession>
<dbReference type="Proteomes" id="UP000541444">
    <property type="component" value="Unassembled WGS sequence"/>
</dbReference>
<name>A0A7J7LWU4_9MAGN</name>
<dbReference type="AlphaFoldDB" id="A0A7J7LWU4"/>
<protein>
    <submittedName>
        <fullName evidence="1">Uncharacterized protein</fullName>
    </submittedName>
</protein>
<dbReference type="EMBL" id="JACGCM010001948">
    <property type="protein sequence ID" value="KAF6147131.1"/>
    <property type="molecule type" value="Genomic_DNA"/>
</dbReference>
<gene>
    <name evidence="1" type="ORF">GIB67_036850</name>
</gene>
<evidence type="ECO:0000313" key="2">
    <source>
        <dbReference type="Proteomes" id="UP000541444"/>
    </source>
</evidence>
<evidence type="ECO:0000313" key="1">
    <source>
        <dbReference type="EMBL" id="KAF6147131.1"/>
    </source>
</evidence>
<sequence length="179" mass="20179">MTLEFRIRTGSRRYVGYTWIPSYKLDTLGSTVSQADYVWKIILMFRAMPVAMTFYSRMKVPETAKYTALVAKNAKQVAADMSKVLQMEIEVELGKVEKSCNSFDKDKTKTDAGYPADVGVKKSLMVLGEINFLGMLFMLLVSESKGKFLEELSGENVEETEMTKLEEPPVGYTNRNVPA</sequence>